<evidence type="ECO:0000313" key="2">
    <source>
        <dbReference type="Proteomes" id="UP000594014"/>
    </source>
</evidence>
<gene>
    <name evidence="1" type="ORF">FRZ06_11585</name>
</gene>
<sequence length="522" mass="58111">MNKINAAELTEYGLQKRDGLNTKLMSLSSSMESIREVIREYDTLIKQVFLKIKSVQGIANKTNLLAINASIETIHASDLLASFEEIVEKNLMIQAKIISQILEYDPDFFYQDGGAFARECGMEEFYVTDSEGIVQFTNMPSWKNSALKSSEILRILKNPELEIALPSVGNGFDGELQKTVGVARLDQPGIIQTGAHFVRPKGQLAIDGFGVVAQEAKRLADVSKEISARITALTNELGSMLERLKTIYDEADKGIKACSEAAALAEAVPLKEQEARLDDLKGTLKQLDMDFDESRKYFKSILSPLTELINIARQTNLLGVRAAIEAAHSTNDKQDFDNLLNRHMTAEAKLVALLIERRPDITIDQMEELGEKIDIAEIWIADENAAVELTNIRAGIGFVFQNEGQTAPFLRIISNPNLIVSPPPSLRTLDNRVFKYVGVGRKDKPGFLQVGIPSKLYGESTAEGFSVVAKQIKNLAEQSRETTTEIEAIVEDMDHKAKKATEQMKIVQRYRMEAARELERLT</sequence>
<dbReference type="Proteomes" id="UP000594014">
    <property type="component" value="Chromosome"/>
</dbReference>
<protein>
    <submittedName>
        <fullName evidence="1">Uncharacterized protein</fullName>
    </submittedName>
</protein>
<proteinExistence type="predicted"/>
<evidence type="ECO:0000313" key="1">
    <source>
        <dbReference type="EMBL" id="QOX63926.1"/>
    </source>
</evidence>
<organism evidence="1 2">
    <name type="scientific">Anoxybacterium hadale</name>
    <dbReference type="NCBI Taxonomy" id="3408580"/>
    <lineage>
        <taxon>Bacteria</taxon>
        <taxon>Bacillati</taxon>
        <taxon>Bacillota</taxon>
        <taxon>Clostridia</taxon>
        <taxon>Peptostreptococcales</taxon>
        <taxon>Anaerovoracaceae</taxon>
        <taxon>Anoxybacterium</taxon>
    </lineage>
</organism>
<dbReference type="EMBL" id="CP042469">
    <property type="protein sequence ID" value="QOX63926.1"/>
    <property type="molecule type" value="Genomic_DNA"/>
</dbReference>
<accession>A0ACD1ABQ4</accession>
<reference evidence="1" key="1">
    <citation type="submission" date="2019-08" db="EMBL/GenBank/DDBJ databases">
        <title>Genome sequence of Clostridiales bacterium MT110.</title>
        <authorList>
            <person name="Cao J."/>
        </authorList>
    </citation>
    <scope>NUCLEOTIDE SEQUENCE</scope>
    <source>
        <strain evidence="1">MT110</strain>
    </source>
</reference>
<keyword evidence="2" id="KW-1185">Reference proteome</keyword>
<name>A0ACD1ABQ4_9FIRM</name>